<comment type="subcellular location">
    <subcellularLocation>
        <location evidence="1">Mitochondrion</location>
    </subcellularLocation>
</comment>
<dbReference type="Proteomes" id="UP001194746">
    <property type="component" value="Unassembled WGS sequence"/>
</dbReference>
<dbReference type="EMBL" id="VCAU01000016">
    <property type="protein sequence ID" value="KAF9891780.1"/>
    <property type="molecule type" value="Genomic_DNA"/>
</dbReference>
<dbReference type="Gene3D" id="1.25.40.10">
    <property type="entry name" value="Tetratricopeptide repeat domain"/>
    <property type="match status" value="1"/>
</dbReference>
<keyword evidence="5" id="KW-1185">Reference proteome</keyword>
<gene>
    <name evidence="4" type="ORF">FE257_003261</name>
</gene>
<accession>A0AAD4CSA3</accession>
<dbReference type="InterPro" id="IPR024319">
    <property type="entry name" value="ATPase_expression_mit"/>
</dbReference>
<name>A0AAD4CSA3_ASPNN</name>
<organism evidence="4 5">
    <name type="scientific">Aspergillus nanangensis</name>
    <dbReference type="NCBI Taxonomy" id="2582783"/>
    <lineage>
        <taxon>Eukaryota</taxon>
        <taxon>Fungi</taxon>
        <taxon>Dikarya</taxon>
        <taxon>Ascomycota</taxon>
        <taxon>Pezizomycotina</taxon>
        <taxon>Eurotiomycetes</taxon>
        <taxon>Eurotiomycetidae</taxon>
        <taxon>Eurotiales</taxon>
        <taxon>Aspergillaceae</taxon>
        <taxon>Aspergillus</taxon>
        <taxon>Aspergillus subgen. Circumdati</taxon>
    </lineage>
</organism>
<evidence type="ECO:0000256" key="2">
    <source>
        <dbReference type="ARBA" id="ARBA00022946"/>
    </source>
</evidence>
<evidence type="ECO:0008006" key="6">
    <source>
        <dbReference type="Google" id="ProtNLM"/>
    </source>
</evidence>
<keyword evidence="2" id="KW-0809">Transit peptide</keyword>
<dbReference type="InterPro" id="IPR011990">
    <property type="entry name" value="TPR-like_helical_dom_sf"/>
</dbReference>
<dbReference type="GO" id="GO:0005739">
    <property type="term" value="C:mitochondrion"/>
    <property type="evidence" value="ECO:0007669"/>
    <property type="project" value="UniProtKB-SubCell"/>
</dbReference>
<protein>
    <recommendedName>
        <fullName evidence="6">Mitochondrial ATPase expression-domain-containing protein</fullName>
    </recommendedName>
</protein>
<reference evidence="4" key="1">
    <citation type="journal article" date="2019" name="Beilstein J. Org. Chem.">
        <title>Nanangenines: drimane sesquiterpenoids as the dominant metabolite cohort of a novel Australian fungus, Aspergillus nanangensis.</title>
        <authorList>
            <person name="Lacey H.J."/>
            <person name="Gilchrist C.L.M."/>
            <person name="Crombie A."/>
            <person name="Kalaitzis J.A."/>
            <person name="Vuong D."/>
            <person name="Rutledge P.J."/>
            <person name="Turner P."/>
            <person name="Pitt J.I."/>
            <person name="Lacey E."/>
            <person name="Chooi Y.H."/>
            <person name="Piggott A.M."/>
        </authorList>
    </citation>
    <scope>NUCLEOTIDE SEQUENCE</scope>
    <source>
        <strain evidence="4">MST-FP2251</strain>
    </source>
</reference>
<evidence type="ECO:0000256" key="1">
    <source>
        <dbReference type="ARBA" id="ARBA00004173"/>
    </source>
</evidence>
<keyword evidence="3" id="KW-0496">Mitochondrion</keyword>
<evidence type="ECO:0000256" key="3">
    <source>
        <dbReference type="ARBA" id="ARBA00023128"/>
    </source>
</evidence>
<proteinExistence type="predicted"/>
<reference evidence="4" key="2">
    <citation type="submission" date="2020-02" db="EMBL/GenBank/DDBJ databases">
        <authorList>
            <person name="Gilchrist C.L.M."/>
            <person name="Chooi Y.-H."/>
        </authorList>
    </citation>
    <scope>NUCLEOTIDE SEQUENCE</scope>
    <source>
        <strain evidence="4">MST-FP2251</strain>
    </source>
</reference>
<evidence type="ECO:0000313" key="4">
    <source>
        <dbReference type="EMBL" id="KAF9891780.1"/>
    </source>
</evidence>
<evidence type="ECO:0000313" key="5">
    <source>
        <dbReference type="Proteomes" id="UP001194746"/>
    </source>
</evidence>
<dbReference type="AlphaFoldDB" id="A0AAD4CSA3"/>
<dbReference type="Pfam" id="PF12921">
    <property type="entry name" value="ATP13"/>
    <property type="match status" value="1"/>
</dbReference>
<comment type="caution">
    <text evidence="4">The sequence shown here is derived from an EMBL/GenBank/DDBJ whole genome shotgun (WGS) entry which is preliminary data.</text>
</comment>
<sequence>MDTMIDPRFAGLVESIPNALFTAAFLCLSPAYFVIPYREIHRNLHPTVVKVKQYKSLNSIFDDFAKNLATIVSVRQFAGHVLGLTEYTHLLDCARSIGDALMADHVWHDMTQAGVVPDLKCYNYYMEAKVWDGAHTGLERYRLRVTPYSYRKRRHSNSYGWKGYGTAGKSVRKEVLQIFDDMLGKGTYGDEATFINVMLASARVGHMQGVKNVLKTAWNVDVDAIMAHHGPQSELPPVTHYSPSSPLHPTSQLLYAVAHALGTNNDIPGALRIIDFIATAYNITIPESVWLELFERTFVLSRRRFGPNADRNLLGRVSYNFFEGMFRTMSSGPFNVRPNIHAHRMLAKTAWERKSFPDFHKHMGSAYELLKSARQERRSARKVVQEYLRKFFVLTAKDRDSPAGLALLQSPQFADAVHAYEIHRLRTLQHTIVMEQLAKLAFVHHRWTNRLDSVWEHILLPLELEEWRDFMPETFYHPLPTGHLVFHGRTTFSDSRLTPHNKVPVRHRPWGKSTELRDDEAGVLDDDFIWERLKYMDPKLDLSLAPLSRLFSGVGKRVRAAKIARARVYTPQPDKVAEMQEDIEHDDVLLGQGVRHADDELYLDDFPNGFRPAFQ</sequence>